<comment type="caution">
    <text evidence="1">The sequence shown here is derived from an EMBL/GenBank/DDBJ whole genome shotgun (WGS) entry which is preliminary data.</text>
</comment>
<dbReference type="Proteomes" id="UP001314796">
    <property type="component" value="Unassembled WGS sequence"/>
</dbReference>
<organism evidence="1 2">
    <name type="scientific">Alkaliphilus hydrothermalis</name>
    <dbReference type="NCBI Taxonomy" id="1482730"/>
    <lineage>
        <taxon>Bacteria</taxon>
        <taxon>Bacillati</taxon>
        <taxon>Bacillota</taxon>
        <taxon>Clostridia</taxon>
        <taxon>Peptostreptococcales</taxon>
        <taxon>Natronincolaceae</taxon>
        <taxon>Alkaliphilus</taxon>
    </lineage>
</organism>
<gene>
    <name evidence="1" type="ORF">JOC73_002063</name>
</gene>
<evidence type="ECO:0000313" key="1">
    <source>
        <dbReference type="EMBL" id="MBM7615493.1"/>
    </source>
</evidence>
<proteinExistence type="predicted"/>
<evidence type="ECO:0000313" key="2">
    <source>
        <dbReference type="Proteomes" id="UP001314796"/>
    </source>
</evidence>
<accession>A0ABS2NRD2</accession>
<sequence length="173" mass="20686">MDTLANDYAIKNLIMTEFEVWNYDDDIDVINELIINAIRSSEGVFVYRRLTHLLEENKFIKWLKNETEIIHCNEVSIEFKEHSTMESFRPINNEGVYFLKFTEDNKEDFLRHFRLSIRAIKNRIGKSNGIKYLEKSMYIDDPLYDQYDFIFTVGDKVILFTDIHDFTFVKAEV</sequence>
<keyword evidence="2" id="KW-1185">Reference proteome</keyword>
<dbReference type="EMBL" id="JAFBEE010000013">
    <property type="protein sequence ID" value="MBM7615493.1"/>
    <property type="molecule type" value="Genomic_DNA"/>
</dbReference>
<protein>
    <submittedName>
        <fullName evidence="1">Uncharacterized protein</fullName>
    </submittedName>
</protein>
<name>A0ABS2NRD2_9FIRM</name>
<reference evidence="1 2" key="1">
    <citation type="submission" date="2021-01" db="EMBL/GenBank/DDBJ databases">
        <title>Genomic Encyclopedia of Type Strains, Phase IV (KMG-IV): sequencing the most valuable type-strain genomes for metagenomic binning, comparative biology and taxonomic classification.</title>
        <authorList>
            <person name="Goeker M."/>
        </authorList>
    </citation>
    <scope>NUCLEOTIDE SEQUENCE [LARGE SCALE GENOMIC DNA]</scope>
    <source>
        <strain evidence="1 2">DSM 25890</strain>
    </source>
</reference>
<dbReference type="RefSeq" id="WP_204402779.1">
    <property type="nucleotide sequence ID" value="NZ_JAFBEE010000013.1"/>
</dbReference>